<dbReference type="PANTHER" id="PTHR43877:SF2">
    <property type="entry name" value="AMINOALKYLPHOSPHONATE N-ACETYLTRANSFERASE-RELATED"/>
    <property type="match status" value="1"/>
</dbReference>
<dbReference type="Pfam" id="PF00583">
    <property type="entry name" value="Acetyltransf_1"/>
    <property type="match status" value="1"/>
</dbReference>
<evidence type="ECO:0000256" key="2">
    <source>
        <dbReference type="ARBA" id="ARBA00023315"/>
    </source>
</evidence>
<accession>A0A8H9L6N3</accession>
<comment type="caution">
    <text evidence="4">The sequence shown here is derived from an EMBL/GenBank/DDBJ whole genome shotgun (WGS) entry which is preliminary data.</text>
</comment>
<evidence type="ECO:0000259" key="3">
    <source>
        <dbReference type="PROSITE" id="PS51186"/>
    </source>
</evidence>
<name>A0A8H9L6N3_9MICO</name>
<proteinExistence type="predicted"/>
<dbReference type="RefSeq" id="WP_171105329.1">
    <property type="nucleotide sequence ID" value="NZ_BMPT01000029.1"/>
</dbReference>
<dbReference type="InterPro" id="IPR016181">
    <property type="entry name" value="Acyl_CoA_acyltransferase"/>
</dbReference>
<protein>
    <submittedName>
        <fullName evidence="4">N-acetyltransferase</fullName>
    </submittedName>
</protein>
<sequence>MALRIEELSPENIADVLRLPPQPGDDEPVAPTAWSVAEAYVQPTAWPRAVTDDGEVVGFVMANWNPEEHEPAFRAGIWRLNVASSARGRGVGRFAVEEVAAEARRRGVDRITVLWDARHPASPEQFYLRCGFRPVGELFGEVVGELVV</sequence>
<dbReference type="GO" id="GO:0016747">
    <property type="term" value="F:acyltransferase activity, transferring groups other than amino-acyl groups"/>
    <property type="evidence" value="ECO:0007669"/>
    <property type="project" value="InterPro"/>
</dbReference>
<dbReference type="PROSITE" id="PS51186">
    <property type="entry name" value="GNAT"/>
    <property type="match status" value="1"/>
</dbReference>
<dbReference type="Proteomes" id="UP000655589">
    <property type="component" value="Unassembled WGS sequence"/>
</dbReference>
<keyword evidence="5" id="KW-1185">Reference proteome</keyword>
<keyword evidence="2" id="KW-0012">Acyltransferase</keyword>
<dbReference type="SUPFAM" id="SSF55729">
    <property type="entry name" value="Acyl-CoA N-acyltransferases (Nat)"/>
    <property type="match status" value="1"/>
</dbReference>
<evidence type="ECO:0000313" key="5">
    <source>
        <dbReference type="Proteomes" id="UP000655589"/>
    </source>
</evidence>
<dbReference type="InterPro" id="IPR000182">
    <property type="entry name" value="GNAT_dom"/>
</dbReference>
<feature type="domain" description="N-acetyltransferase" evidence="3">
    <location>
        <begin position="3"/>
        <end position="148"/>
    </location>
</feature>
<dbReference type="CDD" id="cd04301">
    <property type="entry name" value="NAT_SF"/>
    <property type="match status" value="1"/>
</dbReference>
<dbReference type="EMBL" id="BMPT01000029">
    <property type="protein sequence ID" value="GGM44089.1"/>
    <property type="molecule type" value="Genomic_DNA"/>
</dbReference>
<reference evidence="4" key="1">
    <citation type="journal article" date="2014" name="Int. J. Syst. Evol. Microbiol.">
        <title>Complete genome sequence of Corynebacterium casei LMG S-19264T (=DSM 44701T), isolated from a smear-ripened cheese.</title>
        <authorList>
            <consortium name="US DOE Joint Genome Institute (JGI-PGF)"/>
            <person name="Walter F."/>
            <person name="Albersmeier A."/>
            <person name="Kalinowski J."/>
            <person name="Ruckert C."/>
        </authorList>
    </citation>
    <scope>NUCLEOTIDE SEQUENCE</scope>
    <source>
        <strain evidence="4">JCM 3051</strain>
    </source>
</reference>
<dbReference type="InterPro" id="IPR050832">
    <property type="entry name" value="Bact_Acetyltransf"/>
</dbReference>
<gene>
    <name evidence="4" type="primary">speG</name>
    <name evidence="4" type="ORF">GCM10010102_44410</name>
</gene>
<dbReference type="Gene3D" id="3.40.630.30">
    <property type="match status" value="1"/>
</dbReference>
<dbReference type="PANTHER" id="PTHR43877">
    <property type="entry name" value="AMINOALKYLPHOSPHONATE N-ACETYLTRANSFERASE-RELATED-RELATED"/>
    <property type="match status" value="1"/>
</dbReference>
<evidence type="ECO:0000313" key="4">
    <source>
        <dbReference type="EMBL" id="GGM44089.1"/>
    </source>
</evidence>
<keyword evidence="1 4" id="KW-0808">Transferase</keyword>
<dbReference type="AlphaFoldDB" id="A0A8H9L6N3"/>
<evidence type="ECO:0000256" key="1">
    <source>
        <dbReference type="ARBA" id="ARBA00022679"/>
    </source>
</evidence>
<organism evidence="4 5">
    <name type="scientific">Promicromonospora citrea</name>
    <dbReference type="NCBI Taxonomy" id="43677"/>
    <lineage>
        <taxon>Bacteria</taxon>
        <taxon>Bacillati</taxon>
        <taxon>Actinomycetota</taxon>
        <taxon>Actinomycetes</taxon>
        <taxon>Micrococcales</taxon>
        <taxon>Promicromonosporaceae</taxon>
        <taxon>Promicromonospora</taxon>
    </lineage>
</organism>
<reference evidence="4" key="2">
    <citation type="submission" date="2020-09" db="EMBL/GenBank/DDBJ databases">
        <authorList>
            <person name="Sun Q."/>
            <person name="Ohkuma M."/>
        </authorList>
    </citation>
    <scope>NUCLEOTIDE SEQUENCE</scope>
    <source>
        <strain evidence="4">JCM 3051</strain>
    </source>
</reference>